<reference evidence="4 5" key="1">
    <citation type="submission" date="2017-01" db="EMBL/GenBank/DDBJ databases">
        <authorList>
            <person name="Mah S.A."/>
            <person name="Swanson W.J."/>
            <person name="Moy G.W."/>
            <person name="Vacquier V.D."/>
        </authorList>
    </citation>
    <scope>NUCLEOTIDE SEQUENCE [LARGE SCALE GENOMIC DNA]</scope>
    <source>
        <strain evidence="4 5">DCY110</strain>
    </source>
</reference>
<dbReference type="GO" id="GO:0016491">
    <property type="term" value="F:oxidoreductase activity"/>
    <property type="evidence" value="ECO:0007669"/>
    <property type="project" value="UniProtKB-KW"/>
</dbReference>
<dbReference type="InterPro" id="IPR041117">
    <property type="entry name" value="SoxA_A3"/>
</dbReference>
<dbReference type="AlphaFoldDB" id="A0A1P8K2E2"/>
<dbReference type="InterPro" id="IPR051691">
    <property type="entry name" value="Metab_Enz_Cyan_OpOx_G3PDH"/>
</dbReference>
<dbReference type="PANTHER" id="PTHR42949:SF3">
    <property type="entry name" value="ANAEROBIC GLYCEROL-3-PHOSPHATE DEHYDROGENASE SUBUNIT B"/>
    <property type="match status" value="1"/>
</dbReference>
<dbReference type="PRINTS" id="PR00368">
    <property type="entry name" value="FADPNR"/>
</dbReference>
<dbReference type="PIRSF" id="PIRSF037495">
    <property type="entry name" value="Opine_OX_OoxA/HcnB"/>
    <property type="match status" value="1"/>
</dbReference>
<evidence type="ECO:0000256" key="1">
    <source>
        <dbReference type="ARBA" id="ARBA00023002"/>
    </source>
</evidence>
<dbReference type="InterPro" id="IPR041854">
    <property type="entry name" value="BFD-like_2Fe2S-bd_dom_sf"/>
</dbReference>
<dbReference type="KEGG" id="rhy:RD110_25665"/>
<feature type="domain" description="FAD/NAD(P)-binding" evidence="2">
    <location>
        <begin position="19"/>
        <end position="331"/>
    </location>
</feature>
<dbReference type="RefSeq" id="WP_076203596.1">
    <property type="nucleotide sequence ID" value="NZ_CP019236.1"/>
</dbReference>
<gene>
    <name evidence="4" type="ORF">RD110_25665</name>
</gene>
<keyword evidence="1" id="KW-0560">Oxidoreductase</keyword>
<dbReference type="Pfam" id="PF17806">
    <property type="entry name" value="SO_alpha_A3"/>
    <property type="match status" value="1"/>
</dbReference>
<evidence type="ECO:0000313" key="5">
    <source>
        <dbReference type="Proteomes" id="UP000186609"/>
    </source>
</evidence>
<accession>A0A1P8K2E2</accession>
<evidence type="ECO:0000313" key="4">
    <source>
        <dbReference type="EMBL" id="APW40169.1"/>
    </source>
</evidence>
<dbReference type="Proteomes" id="UP000186609">
    <property type="component" value="Chromosome"/>
</dbReference>
<dbReference type="Pfam" id="PF07992">
    <property type="entry name" value="Pyr_redox_2"/>
    <property type="match status" value="1"/>
</dbReference>
<evidence type="ECO:0000259" key="2">
    <source>
        <dbReference type="Pfam" id="PF07992"/>
    </source>
</evidence>
<dbReference type="InterPro" id="IPR036188">
    <property type="entry name" value="FAD/NAD-bd_sf"/>
</dbReference>
<name>A0A1P8K2E2_9BURK</name>
<dbReference type="OrthoDB" id="9801699at2"/>
<dbReference type="PRINTS" id="PR00469">
    <property type="entry name" value="PNDRDTASEII"/>
</dbReference>
<sequence>MAFEASPPAAAGRPAETVDIAIVGAGPAGMAAAIAARRHGASVVLLDEQAAAGGQIYRGITTAPTQRLDVLGPDYGAGASLAKDFAASGARHITGAAVWQVTAERQVHYLQGGGVRSLQADRVLLCTGAMERPFPIPGWTLPGVLTAGAAQILLKGSGMAPTQPVVLAGCGPLLYLLGWQYVRAGVPIAAIVDTTDGSDYRRAIRHAGGALAGWRYLKKGLSLMAALKQAKVPFYKGATELHVLGVGQASGLGFVSGGTLRTVDSPLVLLHQGVVPNTQFSWSLRAKHAWDEAQLCWSPVTDAWGELDVPGIFVAGDSGGIGGARVAALQGELAGLAAVTQNGKLAAATRDGLAAPLQAEMREHLFIRPFLDALYRPKKANRIPADGTIVCRCEEVTAGDIRSYVELGCTGPNQAKSFGRCGMGPCQGRQCGLTVTEVIADARGMTPEQIGYFRIRPPIKPITLGELAREA</sequence>
<dbReference type="InterPro" id="IPR023753">
    <property type="entry name" value="FAD/NAD-binding_dom"/>
</dbReference>
<evidence type="ECO:0000259" key="3">
    <source>
        <dbReference type="Pfam" id="PF17806"/>
    </source>
</evidence>
<feature type="domain" description="SoxA A3" evidence="3">
    <location>
        <begin position="390"/>
        <end position="468"/>
    </location>
</feature>
<dbReference type="Gene3D" id="1.10.10.1100">
    <property type="entry name" value="BFD-like [2Fe-2S]-binding domain"/>
    <property type="match status" value="1"/>
</dbReference>
<protein>
    <submittedName>
        <fullName evidence="4">FAD/NAD(P)-binding oxidoreductase</fullName>
    </submittedName>
</protein>
<organism evidence="4 5">
    <name type="scientific">Rhodoferax koreensis</name>
    <dbReference type="NCBI Taxonomy" id="1842727"/>
    <lineage>
        <taxon>Bacteria</taxon>
        <taxon>Pseudomonadati</taxon>
        <taxon>Pseudomonadota</taxon>
        <taxon>Betaproteobacteria</taxon>
        <taxon>Burkholderiales</taxon>
        <taxon>Comamonadaceae</taxon>
        <taxon>Rhodoferax</taxon>
    </lineage>
</organism>
<keyword evidence="5" id="KW-1185">Reference proteome</keyword>
<dbReference type="EMBL" id="CP019236">
    <property type="protein sequence ID" value="APW40169.1"/>
    <property type="molecule type" value="Genomic_DNA"/>
</dbReference>
<proteinExistence type="predicted"/>
<dbReference type="Gene3D" id="3.50.50.60">
    <property type="entry name" value="FAD/NAD(P)-binding domain"/>
    <property type="match status" value="2"/>
</dbReference>
<dbReference type="InterPro" id="IPR017224">
    <property type="entry name" value="Opine_Oxase_asu/HCN_bsu"/>
</dbReference>
<dbReference type="STRING" id="1842727.RD110_25665"/>
<dbReference type="SUPFAM" id="SSF51905">
    <property type="entry name" value="FAD/NAD(P)-binding domain"/>
    <property type="match status" value="1"/>
</dbReference>
<dbReference type="CDD" id="cd19946">
    <property type="entry name" value="GlpA-like_Fer2_BFD-like"/>
    <property type="match status" value="1"/>
</dbReference>
<dbReference type="PANTHER" id="PTHR42949">
    <property type="entry name" value="ANAEROBIC GLYCEROL-3-PHOSPHATE DEHYDROGENASE SUBUNIT B"/>
    <property type="match status" value="1"/>
</dbReference>